<dbReference type="CDD" id="cd19958">
    <property type="entry name" value="pyocin_knob"/>
    <property type="match status" value="1"/>
</dbReference>
<protein>
    <submittedName>
        <fullName evidence="1">Pyocin knob domain-containing protein</fullName>
    </submittedName>
</protein>
<dbReference type="Pfam" id="PF12789">
    <property type="entry name" value="PTR"/>
    <property type="match status" value="2"/>
</dbReference>
<comment type="caution">
    <text evidence="1">The sequence shown here is derived from an EMBL/GenBank/DDBJ whole genome shotgun (WGS) entry which is preliminary data.</text>
</comment>
<dbReference type="RefSeq" id="WP_406761195.1">
    <property type="nucleotide sequence ID" value="NZ_JBJIAB010000011.1"/>
</dbReference>
<organism evidence="1 2">
    <name type="scientific">Candidatus Clostridium helianthi</name>
    <dbReference type="NCBI Taxonomy" id="3381660"/>
    <lineage>
        <taxon>Bacteria</taxon>
        <taxon>Bacillati</taxon>
        <taxon>Bacillota</taxon>
        <taxon>Clostridia</taxon>
        <taxon>Eubacteriales</taxon>
        <taxon>Clostridiaceae</taxon>
        <taxon>Clostridium</taxon>
    </lineage>
</organism>
<reference evidence="1 2" key="1">
    <citation type="submission" date="2024-11" db="EMBL/GenBank/DDBJ databases">
        <authorList>
            <person name="Heng Y.C."/>
            <person name="Lim A.C.H."/>
            <person name="Lee J.K.Y."/>
            <person name="Kittelmann S."/>
        </authorList>
    </citation>
    <scope>NUCLEOTIDE SEQUENCE [LARGE SCALE GENOMIC DNA]</scope>
    <source>
        <strain evidence="1 2">WILCCON 0112</strain>
    </source>
</reference>
<keyword evidence="2" id="KW-1185">Reference proteome</keyword>
<evidence type="ECO:0000313" key="2">
    <source>
        <dbReference type="Proteomes" id="UP001623600"/>
    </source>
</evidence>
<evidence type="ECO:0000313" key="1">
    <source>
        <dbReference type="EMBL" id="MFL0165586.1"/>
    </source>
</evidence>
<proteinExistence type="predicted"/>
<gene>
    <name evidence="1" type="ORF">ACJDTP_10950</name>
</gene>
<accession>A0ABW8S420</accession>
<name>A0ABW8S420_9CLOT</name>
<dbReference type="EMBL" id="JBJIAB010000011">
    <property type="protein sequence ID" value="MFL0165586.1"/>
    <property type="molecule type" value="Genomic_DNA"/>
</dbReference>
<dbReference type="Proteomes" id="UP001623600">
    <property type="component" value="Unassembled WGS sequence"/>
</dbReference>
<sequence length="920" mass="100207">MDIDKILKKILQIDDLVSQKHSHSNKNILDSITQALINNWNNAYTHISDTVKHITSTERTNWNDADSKKHVHSNKSILDSISQSNLNNWDDKYTQNEVDNKISQVVSNMDWKESVATYNDLATTYPNSEDGWTANTKDTDITYRYNGSAWIPISANSIPLATSSVDGKMSKADKSKLDGIAANANNYVHPANHLATMITEDTTHRFATDTEKLNWNTAYTNNHIHSNKSILDTITQALIDNWNSAYTHISDTIRHITSDERTLWNTVSNKIDKVTGKSLSTNDFDNSYKAKIDGISTNANKVEVSTTNGNIKVDGAEKTVYVHPSGTNPHGTTKADVGLSNVDNTSDLNKPISTAVQSALNGKANSSHTHTKANITDFPTSLPANGGIASMLGNAVLVSDYNTLIPSAIAQGTITPIKANNTANSPWSNTTSGFLIQSNDSDSFHILIFRSGGDGWAYRSCYQNVWAGWKIFSADGHSHDDRYYTETEADTKFATKDEVSTAGYGDMLKSVYDKNGDGVIDNADTVDGKHASDFAPSGYGLGGKGQRLNTSTDLNNIIANGWYDVQNPVNGPYTSGWFNFMVICSGDQSYLTQLGFGMTVNIGHVYIRTKNGNSWSAWIELYSNSVKPSASDVGLGNVDNTSDLNKPISTAVQTALNGKANSSHDHDGRYYTELEINAKLDGKSDTTHTHNYAGSSSTGGAANNAVKLATPKIISLIGDAVGSGPFDGSEDISILVSSRQIAFVGSDIDASNGWYKVASQICSGYGDTNITFMVTSTYANYNFGILQLQIRSDNTSISCRRLSWISRTGLDTNHYIVVINGMTWTLYVYQPNTRYGRICFEILSSSCISSKLQTWALNFSDNNTKEATNPIATVASSDGAIVNYANSSGFATKATQDSDGKQINTTYIKKNCTWNDLKGV</sequence>